<evidence type="ECO:0000256" key="1">
    <source>
        <dbReference type="ARBA" id="ARBA00022723"/>
    </source>
</evidence>
<keyword evidence="4" id="KW-1185">Reference proteome</keyword>
<dbReference type="Pfam" id="PF00903">
    <property type="entry name" value="Glyoxalase"/>
    <property type="match status" value="1"/>
</dbReference>
<evidence type="ECO:0000313" key="4">
    <source>
        <dbReference type="Proteomes" id="UP001440612"/>
    </source>
</evidence>
<dbReference type="RefSeq" id="WP_341368784.1">
    <property type="nucleotide sequence ID" value="NZ_CP150951.2"/>
</dbReference>
<dbReference type="Gene3D" id="3.10.180.10">
    <property type="entry name" value="2,3-Dihydroxybiphenyl 1,2-Dioxygenase, domain 1"/>
    <property type="match status" value="1"/>
</dbReference>
<dbReference type="PANTHER" id="PTHR43048:SF3">
    <property type="entry name" value="METHYLMALONYL-COA EPIMERASE, MITOCHONDRIAL"/>
    <property type="match status" value="1"/>
</dbReference>
<dbReference type="PROSITE" id="PS51819">
    <property type="entry name" value="VOC"/>
    <property type="match status" value="1"/>
</dbReference>
<dbReference type="InterPro" id="IPR029068">
    <property type="entry name" value="Glyas_Bleomycin-R_OHBP_Dase"/>
</dbReference>
<dbReference type="EMBL" id="CP150951">
    <property type="protein sequence ID" value="WZC50683.1"/>
    <property type="molecule type" value="Genomic_DNA"/>
</dbReference>
<evidence type="ECO:0000313" key="3">
    <source>
        <dbReference type="EMBL" id="WZC50683.1"/>
    </source>
</evidence>
<evidence type="ECO:0000259" key="2">
    <source>
        <dbReference type="PROSITE" id="PS51819"/>
    </source>
</evidence>
<dbReference type="InterPro" id="IPR037523">
    <property type="entry name" value="VOC_core"/>
</dbReference>
<feature type="domain" description="VOC" evidence="2">
    <location>
        <begin position="1"/>
        <end position="120"/>
    </location>
</feature>
<dbReference type="InterPro" id="IPR051785">
    <property type="entry name" value="MMCE/EMCE_epimerase"/>
</dbReference>
<name>A0ABZ2V8V1_9RHOB</name>
<dbReference type="PANTHER" id="PTHR43048">
    <property type="entry name" value="METHYLMALONYL-COA EPIMERASE"/>
    <property type="match status" value="1"/>
</dbReference>
<organism evidence="3 4">
    <name type="scientific">Yoonia phaeophyticola</name>
    <dbReference type="NCBI Taxonomy" id="3137369"/>
    <lineage>
        <taxon>Bacteria</taxon>
        <taxon>Pseudomonadati</taxon>
        <taxon>Pseudomonadota</taxon>
        <taxon>Alphaproteobacteria</taxon>
        <taxon>Rhodobacterales</taxon>
        <taxon>Paracoccaceae</taxon>
        <taxon>Yoonia</taxon>
    </lineage>
</organism>
<protein>
    <submittedName>
        <fullName evidence="3">VOC family protein</fullName>
    </submittedName>
</protein>
<accession>A0ABZ2V8V1</accession>
<dbReference type="InterPro" id="IPR004360">
    <property type="entry name" value="Glyas_Fos-R_dOase_dom"/>
</dbReference>
<dbReference type="CDD" id="cd06587">
    <property type="entry name" value="VOC"/>
    <property type="match status" value="1"/>
</dbReference>
<dbReference type="Proteomes" id="UP001440612">
    <property type="component" value="Chromosome"/>
</dbReference>
<proteinExistence type="predicted"/>
<reference evidence="4" key="1">
    <citation type="submission" date="2024-04" db="EMBL/GenBank/DDBJ databases">
        <title>Phylogenomic analyses of a clade within the roseobacter group suggest taxonomic reassignments of species of the genera Aestuariivita, Citreicella, Loktanella, Nautella, Pelagibaca, Ruegeria, Thalassobius, Thiobacimonas and Tropicibacter, and the proposal o.</title>
        <authorList>
            <person name="Jeon C.O."/>
        </authorList>
    </citation>
    <scope>NUCLEOTIDE SEQUENCE [LARGE SCALE GENOMIC DNA]</scope>
    <source>
        <strain evidence="4">BS5-3</strain>
    </source>
</reference>
<dbReference type="SUPFAM" id="SSF54593">
    <property type="entry name" value="Glyoxalase/Bleomycin resistance protein/Dihydroxybiphenyl dioxygenase"/>
    <property type="match status" value="1"/>
</dbReference>
<sequence>MAQFRYLVSDVDEAVGFYRDKLGLQLVEQYGPAMAILRTGDLDLWVAGPMASASKPMPDGTKPSPGGWNRCVLTVTNLVEKVATLQGENVHFRNEIVEGPGGKQILCEDPSGNVIELFEPS</sequence>
<keyword evidence="1" id="KW-0479">Metal-binding</keyword>
<gene>
    <name evidence="3" type="ORF">AABB29_08755</name>
</gene>